<dbReference type="InterPro" id="IPR000618">
    <property type="entry name" value="Insect_cuticle"/>
</dbReference>
<evidence type="ECO:0000313" key="6">
    <source>
        <dbReference type="Proteomes" id="UP001321473"/>
    </source>
</evidence>
<dbReference type="EMBL" id="JARKHS020006391">
    <property type="protein sequence ID" value="KAK8782695.1"/>
    <property type="molecule type" value="Genomic_DNA"/>
</dbReference>
<dbReference type="GO" id="GO:0062129">
    <property type="term" value="C:chitin-based extracellular matrix"/>
    <property type="evidence" value="ECO:0007669"/>
    <property type="project" value="TreeGrafter"/>
</dbReference>
<comment type="caution">
    <text evidence="5">The sequence shown here is derived from an EMBL/GenBank/DDBJ whole genome shotgun (WGS) entry which is preliminary data.</text>
</comment>
<keyword evidence="6" id="KW-1185">Reference proteome</keyword>
<keyword evidence="4" id="KW-0732">Signal</keyword>
<evidence type="ECO:0000256" key="3">
    <source>
        <dbReference type="SAM" id="MobiDB-lite"/>
    </source>
</evidence>
<dbReference type="Pfam" id="PF00379">
    <property type="entry name" value="Chitin_bind_4"/>
    <property type="match status" value="2"/>
</dbReference>
<organism evidence="5 6">
    <name type="scientific">Amblyomma americanum</name>
    <name type="common">Lone star tick</name>
    <dbReference type="NCBI Taxonomy" id="6943"/>
    <lineage>
        <taxon>Eukaryota</taxon>
        <taxon>Metazoa</taxon>
        <taxon>Ecdysozoa</taxon>
        <taxon>Arthropoda</taxon>
        <taxon>Chelicerata</taxon>
        <taxon>Arachnida</taxon>
        <taxon>Acari</taxon>
        <taxon>Parasitiformes</taxon>
        <taxon>Ixodida</taxon>
        <taxon>Ixodoidea</taxon>
        <taxon>Ixodidae</taxon>
        <taxon>Amblyomminae</taxon>
        <taxon>Amblyomma</taxon>
    </lineage>
</organism>
<dbReference type="GO" id="GO:0008010">
    <property type="term" value="F:structural constituent of chitin-based larval cuticle"/>
    <property type="evidence" value="ECO:0007669"/>
    <property type="project" value="TreeGrafter"/>
</dbReference>
<feature type="region of interest" description="Disordered" evidence="3">
    <location>
        <begin position="232"/>
        <end position="262"/>
    </location>
</feature>
<name>A0AAQ4F7H6_AMBAM</name>
<evidence type="ECO:0008006" key="7">
    <source>
        <dbReference type="Google" id="ProtNLM"/>
    </source>
</evidence>
<dbReference type="PANTHER" id="PTHR10380">
    <property type="entry name" value="CUTICLE PROTEIN"/>
    <property type="match status" value="1"/>
</dbReference>
<evidence type="ECO:0000256" key="4">
    <source>
        <dbReference type="SAM" id="SignalP"/>
    </source>
</evidence>
<dbReference type="PANTHER" id="PTHR10380:SF173">
    <property type="entry name" value="CUTICULAR PROTEIN 47EF, ISOFORM C-RELATED"/>
    <property type="match status" value="1"/>
</dbReference>
<protein>
    <recommendedName>
        <fullName evidence="7">Cuticle protein</fullName>
    </recommendedName>
</protein>
<dbReference type="PROSITE" id="PS51155">
    <property type="entry name" value="CHIT_BIND_RR_2"/>
    <property type="match status" value="2"/>
</dbReference>
<feature type="signal peptide" evidence="4">
    <location>
        <begin position="1"/>
        <end position="16"/>
    </location>
</feature>
<gene>
    <name evidence="5" type="ORF">V5799_015966</name>
</gene>
<proteinExistence type="predicted"/>
<dbReference type="InterPro" id="IPR050468">
    <property type="entry name" value="Cuticle_Struct_Prot"/>
</dbReference>
<evidence type="ECO:0000256" key="2">
    <source>
        <dbReference type="PROSITE-ProRule" id="PRU00497"/>
    </source>
</evidence>
<dbReference type="Gene3D" id="3.10.50.10">
    <property type="match status" value="2"/>
</dbReference>
<dbReference type="AlphaFoldDB" id="A0AAQ4F7H6"/>
<dbReference type="Proteomes" id="UP001321473">
    <property type="component" value="Unassembled WGS sequence"/>
</dbReference>
<feature type="chain" id="PRO_5043000834" description="Cuticle protein" evidence="4">
    <location>
        <begin position="17"/>
        <end position="262"/>
    </location>
</feature>
<reference evidence="5 6" key="1">
    <citation type="journal article" date="2023" name="Arcadia Sci">
        <title>De novo assembly of a long-read Amblyomma americanum tick genome.</title>
        <authorList>
            <person name="Chou S."/>
            <person name="Poskanzer K.E."/>
            <person name="Rollins M."/>
            <person name="Thuy-Boun P.S."/>
        </authorList>
    </citation>
    <scope>NUCLEOTIDE SEQUENCE [LARGE SCALE GENOMIC DNA]</scope>
    <source>
        <strain evidence="5">F_SG_1</strain>
        <tissue evidence="5">Salivary glands</tissue>
    </source>
</reference>
<keyword evidence="1 2" id="KW-0193">Cuticle</keyword>
<evidence type="ECO:0000256" key="1">
    <source>
        <dbReference type="ARBA" id="ARBA00022460"/>
    </source>
</evidence>
<evidence type="ECO:0000313" key="5">
    <source>
        <dbReference type="EMBL" id="KAK8782695.1"/>
    </source>
</evidence>
<accession>A0AAQ4F7H6</accession>
<dbReference type="InterPro" id="IPR029070">
    <property type="entry name" value="Chitinase_insertion_sf"/>
</dbReference>
<sequence>MWTKVAFLCFVACVSAQVNPPPAPYSFSYEHTDEKTGAKVTQSENGDASNVKTGSYGINDPTGLYRLVQYIADAQGFRVTVDTNEPGTKSHEAANALYNSKAANLPAVAAAAPFRPAVLRPAIVKRAPPRPVSVDPDLPYSVNYDHTDEHGTRIYRLEITDADNVRMGTYGYMDAKGLYRQVHYLADATGFHVYVCTNEPGTETSYPADAVIHMHHWEKVDPDSTLGKLLAKLPPVTPPTTGSAEESRKKRKAAAGQIKESS</sequence>